<accession>A0AAD6VAH9</accession>
<dbReference type="EMBL" id="JARJCW010000036">
    <property type="protein sequence ID" value="KAJ7207562.1"/>
    <property type="molecule type" value="Genomic_DNA"/>
</dbReference>
<proteinExistence type="predicted"/>
<name>A0AAD6VAH9_9AGAR</name>
<evidence type="ECO:0000313" key="2">
    <source>
        <dbReference type="EMBL" id="KAJ7207562.1"/>
    </source>
</evidence>
<evidence type="ECO:0000313" key="3">
    <source>
        <dbReference type="Proteomes" id="UP001219525"/>
    </source>
</evidence>
<gene>
    <name evidence="2" type="ORF">GGX14DRAFT_396384</name>
</gene>
<reference evidence="2" key="1">
    <citation type="submission" date="2023-03" db="EMBL/GenBank/DDBJ databases">
        <title>Massive genome expansion in bonnet fungi (Mycena s.s.) driven by repeated elements and novel gene families across ecological guilds.</title>
        <authorList>
            <consortium name="Lawrence Berkeley National Laboratory"/>
            <person name="Harder C.B."/>
            <person name="Miyauchi S."/>
            <person name="Viragh M."/>
            <person name="Kuo A."/>
            <person name="Thoen E."/>
            <person name="Andreopoulos B."/>
            <person name="Lu D."/>
            <person name="Skrede I."/>
            <person name="Drula E."/>
            <person name="Henrissat B."/>
            <person name="Morin E."/>
            <person name="Kohler A."/>
            <person name="Barry K."/>
            <person name="LaButti K."/>
            <person name="Morin E."/>
            <person name="Salamov A."/>
            <person name="Lipzen A."/>
            <person name="Mereny Z."/>
            <person name="Hegedus B."/>
            <person name="Baldrian P."/>
            <person name="Stursova M."/>
            <person name="Weitz H."/>
            <person name="Taylor A."/>
            <person name="Grigoriev I.V."/>
            <person name="Nagy L.G."/>
            <person name="Martin F."/>
            <person name="Kauserud H."/>
        </authorList>
    </citation>
    <scope>NUCLEOTIDE SEQUENCE</scope>
    <source>
        <strain evidence="2">9144</strain>
    </source>
</reference>
<dbReference type="AlphaFoldDB" id="A0AAD6VAH9"/>
<dbReference type="Proteomes" id="UP001219525">
    <property type="component" value="Unassembled WGS sequence"/>
</dbReference>
<protein>
    <submittedName>
        <fullName evidence="2">Uncharacterized protein</fullName>
    </submittedName>
</protein>
<feature type="region of interest" description="Disordered" evidence="1">
    <location>
        <begin position="73"/>
        <end position="139"/>
    </location>
</feature>
<evidence type="ECO:0000256" key="1">
    <source>
        <dbReference type="SAM" id="MobiDB-lite"/>
    </source>
</evidence>
<keyword evidence="3" id="KW-1185">Reference proteome</keyword>
<sequence length="337" mass="36436">MATAVSAHGTETRSAHRLPVNRWSRPAARLADAAGFWRFALPARYGGGGGSNLTMRMPHATTVGVGVASARRCAPAPASPRPATPRVGAGTVKNRPAGFHARQAPASGSAPSDDGTSGLPRWHCSPSGAPRPRRARASRCIARADPKINATRILSTWESNPAFARNVESRDDKRVIYVMGTRSMHPTSLVRKLSLVAPAVNVTASGTENRAQPALVRQRSPLLMIRKIREYMAMGTGLNVNRKRPSRRASWPEVNRKGRPKKHTKRILSTWESNPAFALKIDGSTVTRIYVMGTSCANGNALTVNRKGRQKKMAPRGSTLDLGLEPSFRASPEFVDT</sequence>
<comment type="caution">
    <text evidence="2">The sequence shown here is derived from an EMBL/GenBank/DDBJ whole genome shotgun (WGS) entry which is preliminary data.</text>
</comment>
<organism evidence="2 3">
    <name type="scientific">Mycena pura</name>
    <dbReference type="NCBI Taxonomy" id="153505"/>
    <lineage>
        <taxon>Eukaryota</taxon>
        <taxon>Fungi</taxon>
        <taxon>Dikarya</taxon>
        <taxon>Basidiomycota</taxon>
        <taxon>Agaricomycotina</taxon>
        <taxon>Agaricomycetes</taxon>
        <taxon>Agaricomycetidae</taxon>
        <taxon>Agaricales</taxon>
        <taxon>Marasmiineae</taxon>
        <taxon>Mycenaceae</taxon>
        <taxon>Mycena</taxon>
    </lineage>
</organism>
<feature type="region of interest" description="Disordered" evidence="1">
    <location>
        <begin position="242"/>
        <end position="265"/>
    </location>
</feature>